<name>A0AC61MVY7_9FIRM</name>
<proteinExistence type="predicted"/>
<evidence type="ECO:0000313" key="2">
    <source>
        <dbReference type="Proteomes" id="UP000682782"/>
    </source>
</evidence>
<reference evidence="1" key="1">
    <citation type="submission" date="2021-01" db="EMBL/GenBank/DDBJ databases">
        <title>Complete genome sequence of Clostridiales bacterium R-7.</title>
        <authorList>
            <person name="Mahoney-Kurpe S.C."/>
            <person name="Palevich N."/>
            <person name="Koike S."/>
            <person name="Moon C.D."/>
            <person name="Attwood G.T."/>
        </authorList>
    </citation>
    <scope>NUCLEOTIDE SEQUENCE</scope>
    <source>
        <strain evidence="1">R-7</strain>
    </source>
</reference>
<organism evidence="1 2">
    <name type="scientific">Aristaeella hokkaidonensis</name>
    <dbReference type="NCBI Taxonomy" id="3046382"/>
    <lineage>
        <taxon>Bacteria</taxon>
        <taxon>Bacillati</taxon>
        <taxon>Bacillota</taxon>
        <taxon>Clostridia</taxon>
        <taxon>Eubacteriales</taxon>
        <taxon>Aristaeellaceae</taxon>
        <taxon>Aristaeella</taxon>
    </lineage>
</organism>
<protein>
    <submittedName>
        <fullName evidence="1">Chloramphenicol acetyltransferase CAT</fullName>
    </submittedName>
</protein>
<sequence>MIFTPIDLQTWPRGQMFWYFSQMAPTGWSITVDVDVTGLRTALKAKGYRFFPVYLWLVTKCLNEQIEFKVARKDDIIGYYDTLTPLYASFHEDDKTFSLMWTEFDNDLSVFHRQYCDNQQRYARNHGVLCQPGTPPENAYTVSTLPWISFRHFAVHSYENKPYYFPSVEAGKIRTVGDCELLPLSLTCHHATTDGWHVRLFLTRLQQEIDALK</sequence>
<accession>A0AC61MVY7</accession>
<evidence type="ECO:0000313" key="1">
    <source>
        <dbReference type="EMBL" id="QUC66805.1"/>
    </source>
</evidence>
<dbReference type="Proteomes" id="UP000682782">
    <property type="component" value="Chromosome"/>
</dbReference>
<dbReference type="EMBL" id="CP068393">
    <property type="protein sequence ID" value="QUC66805.1"/>
    <property type="molecule type" value="Genomic_DNA"/>
</dbReference>
<keyword evidence="2" id="KW-1185">Reference proteome</keyword>
<gene>
    <name evidence="1" type="ORF">JYE49_13305</name>
</gene>